<reference evidence="1 2" key="1">
    <citation type="submission" date="2021-06" db="EMBL/GenBank/DDBJ databases">
        <title>Actinomycetes sequencing.</title>
        <authorList>
            <person name="Shan Q."/>
        </authorList>
    </citation>
    <scope>NUCLEOTIDE SEQUENCE [LARGE SCALE GENOMIC DNA]</scope>
    <source>
        <strain evidence="1 2">NEAU-G5</strain>
    </source>
</reference>
<sequence length="127" mass="14498">MITISIPMWSKDQTLVPLVDIVEVFKTNDFRWTILTLDGSGRFPNGSTWEDFQRQVDAGEAVFDWSEILEFARNLQQAYEGEIAATNSQGDVVADIEISDSTEYIISFDPLIFDRESIEKRAEKLSK</sequence>
<dbReference type="Proteomes" id="UP000733379">
    <property type="component" value="Unassembled WGS sequence"/>
</dbReference>
<name>A0ABS6AXV6_9NOCA</name>
<evidence type="ECO:0000313" key="1">
    <source>
        <dbReference type="EMBL" id="MBU3062844.1"/>
    </source>
</evidence>
<protein>
    <submittedName>
        <fullName evidence="1">Uncharacterized protein</fullName>
    </submittedName>
</protein>
<gene>
    <name evidence="1" type="ORF">KO481_15095</name>
</gene>
<evidence type="ECO:0000313" key="2">
    <source>
        <dbReference type="Proteomes" id="UP000733379"/>
    </source>
</evidence>
<comment type="caution">
    <text evidence="1">The sequence shown here is derived from an EMBL/GenBank/DDBJ whole genome shotgun (WGS) entry which is preliminary data.</text>
</comment>
<dbReference type="RefSeq" id="WP_215917720.1">
    <property type="nucleotide sequence ID" value="NZ_JAHKNI010000004.1"/>
</dbReference>
<dbReference type="EMBL" id="JAHKNI010000004">
    <property type="protein sequence ID" value="MBU3062844.1"/>
    <property type="molecule type" value="Genomic_DNA"/>
</dbReference>
<keyword evidence="2" id="KW-1185">Reference proteome</keyword>
<accession>A0ABS6AXV6</accession>
<organism evidence="1 2">
    <name type="scientific">Nocardia albiluteola</name>
    <dbReference type="NCBI Taxonomy" id="2842303"/>
    <lineage>
        <taxon>Bacteria</taxon>
        <taxon>Bacillati</taxon>
        <taxon>Actinomycetota</taxon>
        <taxon>Actinomycetes</taxon>
        <taxon>Mycobacteriales</taxon>
        <taxon>Nocardiaceae</taxon>
        <taxon>Nocardia</taxon>
    </lineage>
</organism>
<proteinExistence type="predicted"/>